<comment type="caution">
    <text evidence="2">The sequence shown here is derived from an EMBL/GenBank/DDBJ whole genome shotgun (WGS) entry which is preliminary data.</text>
</comment>
<proteinExistence type="predicted"/>
<dbReference type="RefSeq" id="WP_238801456.1">
    <property type="nucleotide sequence ID" value="NZ_JAKMUZ010000009.1"/>
</dbReference>
<reference evidence="3 5" key="2">
    <citation type="submission" date="2024-01" db="EMBL/GenBank/DDBJ databases">
        <title>Description of two novel Corynebacterium species isolated from human nasal passages and skin.</title>
        <authorList>
            <person name="Popowitch E."/>
            <person name="Tran T.H."/>
            <person name="Escapa I.F."/>
            <person name="Bhatt E."/>
            <person name="Sozat A.K."/>
            <person name="Roberts A.Q."/>
            <person name="Segre J.A."/>
            <person name="Kong H."/>
            <person name="Conlan S."/>
            <person name="Lemon K.P."/>
            <person name="Kelly M.S."/>
        </authorList>
    </citation>
    <scope>NUCLEOTIDE SEQUENCE [LARGE SCALE GENOMIC DNA]</scope>
    <source>
        <strain evidence="3 5">KPL2619</strain>
    </source>
</reference>
<dbReference type="EMBL" id="JAKMUZ010000009">
    <property type="protein sequence ID" value="MCZ9296084.1"/>
    <property type="molecule type" value="Genomic_DNA"/>
</dbReference>
<evidence type="ECO:0000313" key="4">
    <source>
        <dbReference type="Proteomes" id="UP001146439"/>
    </source>
</evidence>
<evidence type="ECO:0000313" key="2">
    <source>
        <dbReference type="EMBL" id="MCZ9296084.1"/>
    </source>
</evidence>
<protein>
    <submittedName>
        <fullName evidence="2">Uncharacterized protein</fullName>
    </submittedName>
</protein>
<keyword evidence="1" id="KW-1133">Transmembrane helix</keyword>
<evidence type="ECO:0000256" key="1">
    <source>
        <dbReference type="SAM" id="Phobius"/>
    </source>
</evidence>
<organism evidence="2 4">
    <name type="scientific">Corynebacterium yonathiae</name>
    <dbReference type="NCBI Taxonomy" id="2913504"/>
    <lineage>
        <taxon>Bacteria</taxon>
        <taxon>Bacillati</taxon>
        <taxon>Actinomycetota</taxon>
        <taxon>Actinomycetes</taxon>
        <taxon>Mycobacteriales</taxon>
        <taxon>Corynebacteriaceae</taxon>
        <taxon>Corynebacterium</taxon>
    </lineage>
</organism>
<name>A0A9X3LY55_9CORY</name>
<evidence type="ECO:0000313" key="5">
    <source>
        <dbReference type="Proteomes" id="UP001371299"/>
    </source>
</evidence>
<keyword evidence="1" id="KW-0472">Membrane</keyword>
<dbReference type="EMBL" id="JBBMGJ010000007">
    <property type="protein sequence ID" value="MEK0145404.1"/>
    <property type="molecule type" value="Genomic_DNA"/>
</dbReference>
<keyword evidence="5" id="KW-1185">Reference proteome</keyword>
<reference evidence="2" key="1">
    <citation type="submission" date="2022-02" db="EMBL/GenBank/DDBJ databases">
        <title>Corynebacterium sp. from urogenital microbiome.</title>
        <authorList>
            <person name="Cappelli E.A."/>
            <person name="Ribeiro T.G."/>
            <person name="Peixe L."/>
        </authorList>
    </citation>
    <scope>NUCLEOTIDE SEQUENCE</scope>
    <source>
        <strain evidence="2">C21Ua_68</strain>
    </source>
</reference>
<keyword evidence="1" id="KW-0812">Transmembrane</keyword>
<dbReference type="AlphaFoldDB" id="A0A9X3LY55"/>
<dbReference type="Proteomes" id="UP001371299">
    <property type="component" value="Unassembled WGS sequence"/>
</dbReference>
<feature type="transmembrane region" description="Helical" evidence="1">
    <location>
        <begin position="20"/>
        <end position="46"/>
    </location>
</feature>
<gene>
    <name evidence="2" type="ORF">L8V22_05840</name>
    <name evidence="3" type="ORF">WMQ01_04860</name>
</gene>
<dbReference type="Proteomes" id="UP001146439">
    <property type="component" value="Unassembled WGS sequence"/>
</dbReference>
<evidence type="ECO:0000313" key="3">
    <source>
        <dbReference type="EMBL" id="MEK0145404.1"/>
    </source>
</evidence>
<sequence>MEWLTSLGSTLSQLLVQAPVWIQMVIVVAIAVPLMVVVAWCLMWMVDRVANRAARAISQRRSHSTKVDHHG</sequence>
<accession>A0A9X3LY55</accession>